<sequence length="49" mass="5146">MPSVDSPGTSATTVLVTRCLPTWTGCDSSGAAGYEDCRRLIPWGLSECP</sequence>
<dbReference type="AlphaFoldDB" id="D7G7P9"/>
<evidence type="ECO:0000313" key="2">
    <source>
        <dbReference type="Proteomes" id="UP000002630"/>
    </source>
</evidence>
<organism evidence="1 2">
    <name type="scientific">Ectocarpus siliculosus</name>
    <name type="common">Brown alga</name>
    <name type="synonym">Conferva siliculosa</name>
    <dbReference type="NCBI Taxonomy" id="2880"/>
    <lineage>
        <taxon>Eukaryota</taxon>
        <taxon>Sar</taxon>
        <taxon>Stramenopiles</taxon>
        <taxon>Ochrophyta</taxon>
        <taxon>PX clade</taxon>
        <taxon>Phaeophyceae</taxon>
        <taxon>Ectocarpales</taxon>
        <taxon>Ectocarpaceae</taxon>
        <taxon>Ectocarpus</taxon>
    </lineage>
</organism>
<dbReference type="EMBL" id="FN649086">
    <property type="protein sequence ID" value="CBJ27780.1"/>
    <property type="molecule type" value="Genomic_DNA"/>
</dbReference>
<reference evidence="1 2" key="1">
    <citation type="journal article" date="2010" name="Nature">
        <title>The Ectocarpus genome and the independent evolution of multicellularity in brown algae.</title>
        <authorList>
            <person name="Cock J.M."/>
            <person name="Sterck L."/>
            <person name="Rouze P."/>
            <person name="Scornet D."/>
            <person name="Allen A.E."/>
            <person name="Amoutzias G."/>
            <person name="Anthouard V."/>
            <person name="Artiguenave F."/>
            <person name="Aury J.M."/>
            <person name="Badger J.H."/>
            <person name="Beszteri B."/>
            <person name="Billiau K."/>
            <person name="Bonnet E."/>
            <person name="Bothwell J.H."/>
            <person name="Bowler C."/>
            <person name="Boyen C."/>
            <person name="Brownlee C."/>
            <person name="Carrano C.J."/>
            <person name="Charrier B."/>
            <person name="Cho G.Y."/>
            <person name="Coelho S.M."/>
            <person name="Collen J."/>
            <person name="Corre E."/>
            <person name="Da Silva C."/>
            <person name="Delage L."/>
            <person name="Delaroque N."/>
            <person name="Dittami S.M."/>
            <person name="Doulbeau S."/>
            <person name="Elias M."/>
            <person name="Farnham G."/>
            <person name="Gachon C.M."/>
            <person name="Gschloessl B."/>
            <person name="Heesch S."/>
            <person name="Jabbari K."/>
            <person name="Jubin C."/>
            <person name="Kawai H."/>
            <person name="Kimura K."/>
            <person name="Kloareg B."/>
            <person name="Kupper F.C."/>
            <person name="Lang D."/>
            <person name="Le Bail A."/>
            <person name="Leblanc C."/>
            <person name="Lerouge P."/>
            <person name="Lohr M."/>
            <person name="Lopez P.J."/>
            <person name="Martens C."/>
            <person name="Maumus F."/>
            <person name="Michel G."/>
            <person name="Miranda-Saavedra D."/>
            <person name="Morales J."/>
            <person name="Moreau H."/>
            <person name="Motomura T."/>
            <person name="Nagasato C."/>
            <person name="Napoli C.A."/>
            <person name="Nelson D.R."/>
            <person name="Nyvall-Collen P."/>
            <person name="Peters A.F."/>
            <person name="Pommier C."/>
            <person name="Potin P."/>
            <person name="Poulain J."/>
            <person name="Quesneville H."/>
            <person name="Read B."/>
            <person name="Rensing S.A."/>
            <person name="Ritter A."/>
            <person name="Rousvoal S."/>
            <person name="Samanta M."/>
            <person name="Samson G."/>
            <person name="Schroeder D.C."/>
            <person name="Segurens B."/>
            <person name="Strittmatter M."/>
            <person name="Tonon T."/>
            <person name="Tregear J.W."/>
            <person name="Valentin K."/>
            <person name="von Dassow P."/>
            <person name="Yamagishi T."/>
            <person name="Van de Peer Y."/>
            <person name="Wincker P."/>
        </authorList>
    </citation>
    <scope>NUCLEOTIDE SEQUENCE [LARGE SCALE GENOMIC DNA]</scope>
    <source>
        <strain evidence="2">Ec32 / CCAP1310/4</strain>
    </source>
</reference>
<dbReference type="InParanoid" id="D7G7P9"/>
<dbReference type="Proteomes" id="UP000002630">
    <property type="component" value="Linkage Group LG16"/>
</dbReference>
<dbReference type="EMBL" id="FN649741">
    <property type="protein sequence ID" value="CBJ27780.1"/>
    <property type="molecule type" value="Genomic_DNA"/>
</dbReference>
<protein>
    <submittedName>
        <fullName evidence="1">Uncharacterized protein</fullName>
    </submittedName>
</protein>
<proteinExistence type="predicted"/>
<evidence type="ECO:0000313" key="1">
    <source>
        <dbReference type="EMBL" id="CBJ27780.1"/>
    </source>
</evidence>
<gene>
    <name evidence="1" type="ORF">Esi_0085_0005</name>
</gene>
<accession>D7G7P9</accession>
<name>D7G7P9_ECTSI</name>
<keyword evidence="2" id="KW-1185">Reference proteome</keyword>